<dbReference type="RefSeq" id="WP_085082646.1">
    <property type="nucleotide sequence ID" value="NZ_FXAK01000001.1"/>
</dbReference>
<keyword evidence="4" id="KW-0010">Activator</keyword>
<evidence type="ECO:0000256" key="3">
    <source>
        <dbReference type="ARBA" id="ARBA00023125"/>
    </source>
</evidence>
<evidence type="ECO:0000313" key="8">
    <source>
        <dbReference type="Proteomes" id="UP000192936"/>
    </source>
</evidence>
<dbReference type="FunFam" id="1.10.10.10:FF:000001">
    <property type="entry name" value="LysR family transcriptional regulator"/>
    <property type="match status" value="1"/>
</dbReference>
<gene>
    <name evidence="7" type="ORF">SAMN02982917_0892</name>
</gene>
<dbReference type="PANTHER" id="PTHR30293:SF0">
    <property type="entry name" value="NITROGEN ASSIMILATION REGULATORY PROTEIN NAC"/>
    <property type="match status" value="1"/>
</dbReference>
<dbReference type="InterPro" id="IPR036390">
    <property type="entry name" value="WH_DNA-bd_sf"/>
</dbReference>
<evidence type="ECO:0000259" key="6">
    <source>
        <dbReference type="PROSITE" id="PS50931"/>
    </source>
</evidence>
<dbReference type="PROSITE" id="PS50931">
    <property type="entry name" value="HTH_LYSR"/>
    <property type="match status" value="1"/>
</dbReference>
<accession>A0A1X7DRK8</accession>
<dbReference type="PANTHER" id="PTHR30293">
    <property type="entry name" value="TRANSCRIPTIONAL REGULATORY PROTEIN NAC-RELATED"/>
    <property type="match status" value="1"/>
</dbReference>
<evidence type="ECO:0000256" key="5">
    <source>
        <dbReference type="ARBA" id="ARBA00023163"/>
    </source>
</evidence>
<dbReference type="SUPFAM" id="SSF53850">
    <property type="entry name" value="Periplasmic binding protein-like II"/>
    <property type="match status" value="1"/>
</dbReference>
<dbReference type="GO" id="GO:2000142">
    <property type="term" value="P:regulation of DNA-templated transcription initiation"/>
    <property type="evidence" value="ECO:0007669"/>
    <property type="project" value="TreeGrafter"/>
</dbReference>
<dbReference type="InterPro" id="IPR000847">
    <property type="entry name" value="LysR_HTH_N"/>
</dbReference>
<keyword evidence="5" id="KW-0804">Transcription</keyword>
<organism evidence="7 8">
    <name type="scientific">Azospirillum oryzae</name>
    <dbReference type="NCBI Taxonomy" id="286727"/>
    <lineage>
        <taxon>Bacteria</taxon>
        <taxon>Pseudomonadati</taxon>
        <taxon>Pseudomonadota</taxon>
        <taxon>Alphaproteobacteria</taxon>
        <taxon>Rhodospirillales</taxon>
        <taxon>Azospirillaceae</taxon>
        <taxon>Azospirillum</taxon>
    </lineage>
</organism>
<dbReference type="InterPro" id="IPR036388">
    <property type="entry name" value="WH-like_DNA-bd_sf"/>
</dbReference>
<dbReference type="EMBL" id="FXAK01000001">
    <property type="protein sequence ID" value="SMF20242.1"/>
    <property type="molecule type" value="Genomic_DNA"/>
</dbReference>
<dbReference type="GO" id="GO:0003677">
    <property type="term" value="F:DNA binding"/>
    <property type="evidence" value="ECO:0007669"/>
    <property type="project" value="UniProtKB-KW"/>
</dbReference>
<dbReference type="Pfam" id="PF00126">
    <property type="entry name" value="HTH_1"/>
    <property type="match status" value="1"/>
</dbReference>
<evidence type="ECO:0000313" key="7">
    <source>
        <dbReference type="EMBL" id="SMF20242.1"/>
    </source>
</evidence>
<evidence type="ECO:0000256" key="2">
    <source>
        <dbReference type="ARBA" id="ARBA00023015"/>
    </source>
</evidence>
<keyword evidence="3" id="KW-0238">DNA-binding</keyword>
<protein>
    <submittedName>
        <fullName evidence="7">LysR family transcriptional regulator, nitrogen assimilation regulatory protein</fullName>
    </submittedName>
</protein>
<dbReference type="PRINTS" id="PR00039">
    <property type="entry name" value="HTHLYSR"/>
</dbReference>
<dbReference type="Gene3D" id="1.10.10.10">
    <property type="entry name" value="Winged helix-like DNA-binding domain superfamily/Winged helix DNA-binding domain"/>
    <property type="match status" value="1"/>
</dbReference>
<name>A0A1X7DRK8_9PROT</name>
<dbReference type="InterPro" id="IPR005119">
    <property type="entry name" value="LysR_subst-bd"/>
</dbReference>
<sequence>MSIKLDFRRLRYFVAVCELGSFSKASEFLNVAQSALSQHVATLEGDLGVQLLLRQPRGVSRTEAGDRLFAHARGVLHALEQAELDVLSLSRAVVGPVMVGFNYTAMEAIGLPFIRRIASTLTEVKLRVIEAHSEIMHQWMLSGQADLALTLVPPNDDRLEGVPLLDEELVCLGTRTMIGDGGPIDLDEVLRLPLIMPGRTAVLQALASDAQVRNAIAAKVYLEIESAVPLKRAVSAGLGVTVQSAALAGDEIARGELVARPVVNPSMGRTLYLVSSRMKTASRAVVEARRLMIDVVREAHATGRWPGRPRDALLSSSHLETR</sequence>
<dbReference type="AlphaFoldDB" id="A0A1X7DRK8"/>
<dbReference type="SUPFAM" id="SSF46785">
    <property type="entry name" value="Winged helix' DNA-binding domain"/>
    <property type="match status" value="1"/>
</dbReference>
<reference evidence="7 8" key="1">
    <citation type="submission" date="2017-04" db="EMBL/GenBank/DDBJ databases">
        <authorList>
            <person name="Afonso C.L."/>
            <person name="Miller P.J."/>
            <person name="Scott M.A."/>
            <person name="Spackman E."/>
            <person name="Goraichik I."/>
            <person name="Dimitrov K.M."/>
            <person name="Suarez D.L."/>
            <person name="Swayne D.E."/>
        </authorList>
    </citation>
    <scope>NUCLEOTIDE SEQUENCE [LARGE SCALE GENOMIC DNA]</scope>
    <source>
        <strain evidence="7 8">A2P</strain>
    </source>
</reference>
<comment type="similarity">
    <text evidence="1">Belongs to the LysR transcriptional regulatory family.</text>
</comment>
<dbReference type="GO" id="GO:0003700">
    <property type="term" value="F:DNA-binding transcription factor activity"/>
    <property type="evidence" value="ECO:0007669"/>
    <property type="project" value="InterPro"/>
</dbReference>
<evidence type="ECO:0000256" key="4">
    <source>
        <dbReference type="ARBA" id="ARBA00023159"/>
    </source>
</evidence>
<dbReference type="OrthoDB" id="8479357at2"/>
<evidence type="ECO:0000256" key="1">
    <source>
        <dbReference type="ARBA" id="ARBA00009437"/>
    </source>
</evidence>
<keyword evidence="2" id="KW-0805">Transcription regulation</keyword>
<dbReference type="Proteomes" id="UP000192936">
    <property type="component" value="Unassembled WGS sequence"/>
</dbReference>
<dbReference type="Gene3D" id="3.40.190.290">
    <property type="match status" value="1"/>
</dbReference>
<proteinExistence type="inferred from homology"/>
<dbReference type="STRING" id="286727.SAMN02982917_0892"/>
<dbReference type="Pfam" id="PF03466">
    <property type="entry name" value="LysR_substrate"/>
    <property type="match status" value="1"/>
</dbReference>
<feature type="domain" description="HTH lysR-type" evidence="6">
    <location>
        <begin position="5"/>
        <end position="62"/>
    </location>
</feature>